<evidence type="ECO:0008006" key="4">
    <source>
        <dbReference type="Google" id="ProtNLM"/>
    </source>
</evidence>
<reference evidence="2 3" key="1">
    <citation type="submission" date="2015-12" db="EMBL/GenBank/DDBJ databases">
        <title>The genome of Folsomia candida.</title>
        <authorList>
            <person name="Faddeeva A."/>
            <person name="Derks M.F."/>
            <person name="Anvar Y."/>
            <person name="Smit S."/>
            <person name="Van Straalen N."/>
            <person name="Roelofs D."/>
        </authorList>
    </citation>
    <scope>NUCLEOTIDE SEQUENCE [LARGE SCALE GENOMIC DNA]</scope>
    <source>
        <strain evidence="2 3">VU population</strain>
        <tissue evidence="2">Whole body</tissue>
    </source>
</reference>
<proteinExistence type="predicted"/>
<gene>
    <name evidence="2" type="ORF">Fcan01_13452</name>
</gene>
<sequence>MDHFRFRGAVKIISYIDMTFSLVIIVLTVLATIGVFLATVVTEHHELRLFFLQGNTKRLQDGRKAIIDLGRTFTTIWILSFTFNILQVEDEEEEDNKSIQKCRLWQCTSIFLFAFIALLVWFHPTPYLLGFGLGELIFRVVGIYFVGRYVSELEEENNINSSSSQLYYFDDIDDNFPPR</sequence>
<organism evidence="2 3">
    <name type="scientific">Folsomia candida</name>
    <name type="common">Springtail</name>
    <dbReference type="NCBI Taxonomy" id="158441"/>
    <lineage>
        <taxon>Eukaryota</taxon>
        <taxon>Metazoa</taxon>
        <taxon>Ecdysozoa</taxon>
        <taxon>Arthropoda</taxon>
        <taxon>Hexapoda</taxon>
        <taxon>Collembola</taxon>
        <taxon>Entomobryomorpha</taxon>
        <taxon>Isotomoidea</taxon>
        <taxon>Isotomidae</taxon>
        <taxon>Proisotominae</taxon>
        <taxon>Folsomia</taxon>
    </lineage>
</organism>
<protein>
    <recommendedName>
        <fullName evidence="4">Transmembrane protein</fullName>
    </recommendedName>
</protein>
<keyword evidence="3" id="KW-1185">Reference proteome</keyword>
<accession>A0A226E6Z6</accession>
<feature type="transmembrane region" description="Helical" evidence="1">
    <location>
        <begin position="20"/>
        <end position="41"/>
    </location>
</feature>
<name>A0A226E6Z6_FOLCA</name>
<dbReference type="AlphaFoldDB" id="A0A226E6Z6"/>
<comment type="caution">
    <text evidence="2">The sequence shown here is derived from an EMBL/GenBank/DDBJ whole genome shotgun (WGS) entry which is preliminary data.</text>
</comment>
<evidence type="ECO:0000256" key="1">
    <source>
        <dbReference type="SAM" id="Phobius"/>
    </source>
</evidence>
<keyword evidence="1" id="KW-1133">Transmembrane helix</keyword>
<keyword evidence="1" id="KW-0812">Transmembrane</keyword>
<dbReference type="Proteomes" id="UP000198287">
    <property type="component" value="Unassembled WGS sequence"/>
</dbReference>
<evidence type="ECO:0000313" key="3">
    <source>
        <dbReference type="Proteomes" id="UP000198287"/>
    </source>
</evidence>
<feature type="transmembrane region" description="Helical" evidence="1">
    <location>
        <begin position="104"/>
        <end position="122"/>
    </location>
</feature>
<dbReference type="EMBL" id="LNIX01000007">
    <property type="protein sequence ID" value="OXA52366.1"/>
    <property type="molecule type" value="Genomic_DNA"/>
</dbReference>
<evidence type="ECO:0000313" key="2">
    <source>
        <dbReference type="EMBL" id="OXA52366.1"/>
    </source>
</evidence>
<keyword evidence="1" id="KW-0472">Membrane</keyword>